<feature type="compositionally biased region" description="Basic and acidic residues" evidence="1">
    <location>
        <begin position="62"/>
        <end position="71"/>
    </location>
</feature>
<dbReference type="GO" id="GO:0003677">
    <property type="term" value="F:DNA binding"/>
    <property type="evidence" value="ECO:0007669"/>
    <property type="project" value="InterPro"/>
</dbReference>
<name>A0A839DZJ1_9PSEU</name>
<evidence type="ECO:0000313" key="3">
    <source>
        <dbReference type="EMBL" id="MBA8824158.1"/>
    </source>
</evidence>
<evidence type="ECO:0000259" key="2">
    <source>
        <dbReference type="Pfam" id="PF01609"/>
    </source>
</evidence>
<organism evidence="3 4">
    <name type="scientific">Halosaccharopolyspora lacisalsi</name>
    <dbReference type="NCBI Taxonomy" id="1000566"/>
    <lineage>
        <taxon>Bacteria</taxon>
        <taxon>Bacillati</taxon>
        <taxon>Actinomycetota</taxon>
        <taxon>Actinomycetes</taxon>
        <taxon>Pseudonocardiales</taxon>
        <taxon>Pseudonocardiaceae</taxon>
        <taxon>Halosaccharopolyspora</taxon>
    </lineage>
</organism>
<dbReference type="GO" id="GO:0004803">
    <property type="term" value="F:transposase activity"/>
    <property type="evidence" value="ECO:0007669"/>
    <property type="project" value="InterPro"/>
</dbReference>
<dbReference type="GO" id="GO:0006313">
    <property type="term" value="P:DNA transposition"/>
    <property type="evidence" value="ECO:0007669"/>
    <property type="project" value="InterPro"/>
</dbReference>
<gene>
    <name evidence="3" type="ORF">FHX42_001487</name>
</gene>
<dbReference type="AlphaFoldDB" id="A0A839DZJ1"/>
<proteinExistence type="predicted"/>
<dbReference type="EMBL" id="JACGWZ010000001">
    <property type="protein sequence ID" value="MBA8824158.1"/>
    <property type="molecule type" value="Genomic_DNA"/>
</dbReference>
<dbReference type="PANTHER" id="PTHR30007:SF1">
    <property type="entry name" value="BLR1914 PROTEIN"/>
    <property type="match status" value="1"/>
</dbReference>
<dbReference type="PANTHER" id="PTHR30007">
    <property type="entry name" value="PHP DOMAIN PROTEIN"/>
    <property type="match status" value="1"/>
</dbReference>
<accession>A0A839DZJ1</accession>
<evidence type="ECO:0000256" key="1">
    <source>
        <dbReference type="SAM" id="MobiDB-lite"/>
    </source>
</evidence>
<feature type="domain" description="Transposase IS4-like" evidence="2">
    <location>
        <begin position="17"/>
        <end position="142"/>
    </location>
</feature>
<protein>
    <recommendedName>
        <fullName evidence="2">Transposase IS4-like domain-containing protein</fullName>
    </recommendedName>
</protein>
<comment type="caution">
    <text evidence="3">The sequence shown here is derived from an EMBL/GenBank/DDBJ whole genome shotgun (WGS) entry which is preliminary data.</text>
</comment>
<dbReference type="InterPro" id="IPR002559">
    <property type="entry name" value="Transposase_11"/>
</dbReference>
<feature type="region of interest" description="Disordered" evidence="1">
    <location>
        <begin position="42"/>
        <end position="71"/>
    </location>
</feature>
<keyword evidence="4" id="KW-1185">Reference proteome</keyword>
<dbReference type="Proteomes" id="UP000569329">
    <property type="component" value="Unassembled WGS sequence"/>
</dbReference>
<evidence type="ECO:0000313" key="4">
    <source>
        <dbReference type="Proteomes" id="UP000569329"/>
    </source>
</evidence>
<sequence length="143" mass="15731">MTGPGPADRGKADSTIHLLSEQVGLPLAMGVSAANTHDSHGLRPLVTAIPKVRSRRGPQRGEPAELHGDKGYDYDELRRWPRQRGITPRIAGKGIESSDAPGRYRWVIERSLARLPGYRLPTQCYERHGHLFSAFLTLAAALT</sequence>
<dbReference type="Pfam" id="PF01609">
    <property type="entry name" value="DDE_Tnp_1"/>
    <property type="match status" value="1"/>
</dbReference>
<reference evidence="3 4" key="1">
    <citation type="submission" date="2020-07" db="EMBL/GenBank/DDBJ databases">
        <title>Sequencing the genomes of 1000 actinobacteria strains.</title>
        <authorList>
            <person name="Klenk H.-P."/>
        </authorList>
    </citation>
    <scope>NUCLEOTIDE SEQUENCE [LARGE SCALE GENOMIC DNA]</scope>
    <source>
        <strain evidence="3 4">DSM 45975</strain>
    </source>
</reference>